<protein>
    <submittedName>
        <fullName evidence="1">Uncharacterized protein</fullName>
    </submittedName>
</protein>
<keyword evidence="2" id="KW-1185">Reference proteome</keyword>
<reference evidence="2" key="1">
    <citation type="journal article" date="2008" name="Insect Biochem. Mol. Biol.">
        <title>The genome of a lepidopteran model insect, the silkworm Bombyx mori.</title>
        <authorList>
            <consortium name="International Silkworm Genome Consortium"/>
        </authorList>
    </citation>
    <scope>NUCLEOTIDE SEQUENCE [LARGE SCALE GENOMIC DNA]</scope>
    <source>
        <strain evidence="2">p50T</strain>
    </source>
</reference>
<name>A0A8R2HP74_BOMMO</name>
<accession>A0A8R2HP74</accession>
<evidence type="ECO:0000313" key="1">
    <source>
        <dbReference type="EnsemblMetazoa" id="XP_021204908.2"/>
    </source>
</evidence>
<organism evidence="1 2">
    <name type="scientific">Bombyx mori</name>
    <name type="common">Silk moth</name>
    <dbReference type="NCBI Taxonomy" id="7091"/>
    <lineage>
        <taxon>Eukaryota</taxon>
        <taxon>Metazoa</taxon>
        <taxon>Ecdysozoa</taxon>
        <taxon>Arthropoda</taxon>
        <taxon>Hexapoda</taxon>
        <taxon>Insecta</taxon>
        <taxon>Pterygota</taxon>
        <taxon>Neoptera</taxon>
        <taxon>Endopterygota</taxon>
        <taxon>Lepidoptera</taxon>
        <taxon>Glossata</taxon>
        <taxon>Ditrysia</taxon>
        <taxon>Bombycoidea</taxon>
        <taxon>Bombycidae</taxon>
        <taxon>Bombycinae</taxon>
        <taxon>Bombyx</taxon>
    </lineage>
</organism>
<evidence type="ECO:0000313" key="2">
    <source>
        <dbReference type="Proteomes" id="UP000005204"/>
    </source>
</evidence>
<dbReference type="Proteomes" id="UP000005204">
    <property type="component" value="Unassembled WGS sequence"/>
</dbReference>
<dbReference type="AlphaFoldDB" id="A0A8R2HP74"/>
<dbReference type="EnsemblMetazoa" id="XM_021349233.2">
    <property type="protein sequence ID" value="XP_021204908.2"/>
    <property type="gene ID" value="LOC101746946"/>
</dbReference>
<proteinExistence type="predicted"/>
<reference evidence="1" key="2">
    <citation type="submission" date="2022-06" db="UniProtKB">
        <authorList>
            <consortium name="EnsemblMetazoa"/>
        </authorList>
    </citation>
    <scope>IDENTIFICATION</scope>
    <source>
        <strain evidence="1">p50T (Dazao)</strain>
    </source>
</reference>
<sequence>MEEKHWMNKKPRKIPIVKPSKYEITEAIHTNKKYWDRIFKNMHTSNETVVDESLKLSKALPNELYERVCTTLDIPTVNQMMEENEKIKGILPRRSIKEPMLSNRKCLLIDRGMDSDTDVEYCPSDDEETEINIHQELLKKPIREQITWNTHYLQPEREDEKTLIKKADDLTERIANEFCEYMKQLGGEQQSNLFSPKAIKELFQIEFDTHVARSLRVISKELPTIDEKIAVAVGKPEKSCYAALEREISRDIKAENCSNKTIAFGQSLPRHDQYRAPNNNTKNQWRSARYVPKDLVTLKAVWEGITNLRSVREYCRWMIDHPEHRRPPYLNSLGMFDPAVLEAKMSFQNQYHEAPIQKPLSTEPESVEHIRRRLSELAETNLGQAEAK</sequence>